<dbReference type="EMBL" id="LGRX02000774">
    <property type="protein sequence ID" value="KAK3287660.1"/>
    <property type="molecule type" value="Genomic_DNA"/>
</dbReference>
<evidence type="ECO:0000259" key="1">
    <source>
        <dbReference type="Pfam" id="PF21743"/>
    </source>
</evidence>
<sequence length="472" mass="53586">MYAGVAISESDDLRPLLERADIKLTGSQHLRDYIPKIESLEYQTLTQELCGQAVFLMFDGTRRLGEALNTVARFCNAEFEIIMRLVQFITLEARPDNLALSATLNLVIRELGLPFEAISGWGRDSVKVNGTALSRLSVIFPNSTDLLCICHTLNNTGERVGFPEKRDFMTAWLILVLNNNTAKKMWKSLTQHAMVGYFTIRWWSRQEVENEISENWHHVPNFLHQLEDEDVGDATTRRMLEIYAANPLLLEVSFAAGYDGTARLLRTTYEMEGDRLEILLVFRRVEAVRAFGRSLGDPDNRGVLPNADAVIRRSMVSTVGTSLEKEFPGHGVFSGKITKIDKEDPEELIYHITYEDGDTETMQIAEVLPLLSVVEDQLRNYAIEQLRGAYEYLEKRLTGECDSSYDCRQVYLVFELAQLFDPSFVAEANVDAKWVRRLSSITPLSRAENGKLVTRLEGELREIGLRSDKRSG</sequence>
<accession>A0AAE0LJZ4</accession>
<feature type="domain" description="PTM/DIR17-like Tudor" evidence="1">
    <location>
        <begin position="320"/>
        <end position="370"/>
    </location>
</feature>
<dbReference type="EMBL" id="LGRX02001577">
    <property type="protein sequence ID" value="KAK3285910.1"/>
    <property type="molecule type" value="Genomic_DNA"/>
</dbReference>
<keyword evidence="4" id="KW-1185">Reference proteome</keyword>
<name>A0AAE0LJZ4_9CHLO</name>
<proteinExistence type="predicted"/>
<organism evidence="3 4">
    <name type="scientific">Cymbomonas tetramitiformis</name>
    <dbReference type="NCBI Taxonomy" id="36881"/>
    <lineage>
        <taxon>Eukaryota</taxon>
        <taxon>Viridiplantae</taxon>
        <taxon>Chlorophyta</taxon>
        <taxon>Pyramimonadophyceae</taxon>
        <taxon>Pyramimonadales</taxon>
        <taxon>Pyramimonadaceae</taxon>
        <taxon>Cymbomonas</taxon>
    </lineage>
</organism>
<comment type="caution">
    <text evidence="3">The sequence shown here is derived from an EMBL/GenBank/DDBJ whole genome shotgun (WGS) entry which is preliminary data.</text>
</comment>
<gene>
    <name evidence="3" type="ORF">CYMTET_4842</name>
    <name evidence="2" type="ORF">CYMTET_6499</name>
</gene>
<protein>
    <recommendedName>
        <fullName evidence="1">PTM/DIR17-like Tudor domain-containing protein</fullName>
    </recommendedName>
</protein>
<dbReference type="Pfam" id="PF21743">
    <property type="entry name" value="PTM_DIR17_Tudor"/>
    <property type="match status" value="1"/>
</dbReference>
<dbReference type="AlphaFoldDB" id="A0AAE0LJZ4"/>
<reference evidence="3 4" key="1">
    <citation type="journal article" date="2015" name="Genome Biol. Evol.">
        <title>Comparative Genomics of a Bacterivorous Green Alga Reveals Evolutionary Causalities and Consequences of Phago-Mixotrophic Mode of Nutrition.</title>
        <authorList>
            <person name="Burns J.A."/>
            <person name="Paasch A."/>
            <person name="Narechania A."/>
            <person name="Kim E."/>
        </authorList>
    </citation>
    <scope>NUCLEOTIDE SEQUENCE [LARGE SCALE GENOMIC DNA]</scope>
    <source>
        <strain evidence="3">PLY_AMNH</strain>
    </source>
</reference>
<reference evidence="3" key="2">
    <citation type="submission" date="2023-06" db="EMBL/GenBank/DDBJ databases">
        <title>Long-read-based genome assembly of the green algal bacterivore Cymbomonas tetramitiformis.</title>
        <authorList>
            <person name="Gyaltshen Y."/>
            <person name="Rozenberg A."/>
            <person name="Paasch A."/>
            <person name="Burns J.A."/>
            <person name="Warring S."/>
            <person name="Larson R."/>
            <person name="Maurer-Alcala X."/>
            <person name="Dacks J."/>
            <person name="Kim E."/>
        </authorList>
    </citation>
    <scope>NUCLEOTIDE SEQUENCE</scope>
    <source>
        <strain evidence="3">PLY_AMNH</strain>
    </source>
</reference>
<evidence type="ECO:0000313" key="3">
    <source>
        <dbReference type="EMBL" id="KAK3287660.1"/>
    </source>
</evidence>
<dbReference type="Proteomes" id="UP001190700">
    <property type="component" value="Unassembled WGS sequence"/>
</dbReference>
<evidence type="ECO:0000313" key="4">
    <source>
        <dbReference type="Proteomes" id="UP001190700"/>
    </source>
</evidence>
<dbReference type="InterPro" id="IPR047365">
    <property type="entry name" value="Tudor_AtPTM-like"/>
</dbReference>
<evidence type="ECO:0000313" key="2">
    <source>
        <dbReference type="EMBL" id="KAK3285910.1"/>
    </source>
</evidence>